<keyword evidence="8 11" id="KW-1133">Transmembrane helix</keyword>
<reference evidence="13 14" key="1">
    <citation type="submission" date="2019-03" db="EMBL/GenBank/DDBJ databases">
        <title>Genomic Encyclopedia of Type Strains, Phase IV (KMG-IV): sequencing the most valuable type-strain genomes for metagenomic binning, comparative biology and taxonomic classification.</title>
        <authorList>
            <person name="Goeker M."/>
        </authorList>
    </citation>
    <scope>NUCLEOTIDE SEQUENCE [LARGE SCALE GENOMIC DNA]</scope>
    <source>
        <strain evidence="13 14">DSM 18577</strain>
    </source>
</reference>
<evidence type="ECO:0000256" key="2">
    <source>
        <dbReference type="ARBA" id="ARBA00022475"/>
    </source>
</evidence>
<dbReference type="PANTHER" id="PTHR30561:SF9">
    <property type="entry name" value="4-AMINO-4-DEOXY-L-ARABINOSE-PHOSPHOUNDECAPRENOL FLIPPASE SUBUNIT ARNF-RELATED"/>
    <property type="match status" value="1"/>
</dbReference>
<name>A0A4R1JA87_9GAMM</name>
<dbReference type="Proteomes" id="UP000295565">
    <property type="component" value="Unassembled WGS sequence"/>
</dbReference>
<gene>
    <name evidence="13" type="ORF">EV690_2585</name>
</gene>
<dbReference type="OrthoDB" id="9783707at2"/>
<proteinExistence type="predicted"/>
<keyword evidence="4" id="KW-0997">Cell inner membrane</keyword>
<comment type="caution">
    <text evidence="13">The sequence shown here is derived from an EMBL/GenBank/DDBJ whole genome shotgun (WGS) entry which is preliminary data.</text>
</comment>
<dbReference type="Pfam" id="PF00892">
    <property type="entry name" value="EamA"/>
    <property type="match status" value="2"/>
</dbReference>
<evidence type="ECO:0000256" key="10">
    <source>
        <dbReference type="ARBA" id="ARBA00023136"/>
    </source>
</evidence>
<dbReference type="SUPFAM" id="SSF103481">
    <property type="entry name" value="Multidrug resistance efflux transporter EmrE"/>
    <property type="match status" value="2"/>
</dbReference>
<evidence type="ECO:0000256" key="7">
    <source>
        <dbReference type="ARBA" id="ARBA00022985"/>
    </source>
</evidence>
<evidence type="ECO:0000256" key="8">
    <source>
        <dbReference type="ARBA" id="ARBA00022989"/>
    </source>
</evidence>
<feature type="transmembrane region" description="Helical" evidence="11">
    <location>
        <begin position="6"/>
        <end position="23"/>
    </location>
</feature>
<keyword evidence="10 11" id="KW-0472">Membrane</keyword>
<dbReference type="InterPro" id="IPR000620">
    <property type="entry name" value="EamA_dom"/>
</dbReference>
<feature type="transmembrane region" description="Helical" evidence="11">
    <location>
        <begin position="262"/>
        <end position="281"/>
    </location>
</feature>
<dbReference type="PANTHER" id="PTHR30561">
    <property type="entry name" value="SMR FAMILY PROTON-DEPENDENT DRUG EFFLUX TRANSPORTER SUGE"/>
    <property type="match status" value="1"/>
</dbReference>
<dbReference type="EMBL" id="SMGD01000014">
    <property type="protein sequence ID" value="TCK47553.1"/>
    <property type="molecule type" value="Genomic_DNA"/>
</dbReference>
<dbReference type="GO" id="GO:0005886">
    <property type="term" value="C:plasma membrane"/>
    <property type="evidence" value="ECO:0007669"/>
    <property type="project" value="UniProtKB-SubCell"/>
</dbReference>
<feature type="transmembrane region" description="Helical" evidence="11">
    <location>
        <begin position="235"/>
        <end position="255"/>
    </location>
</feature>
<dbReference type="GO" id="GO:0022857">
    <property type="term" value="F:transmembrane transporter activity"/>
    <property type="evidence" value="ECO:0007669"/>
    <property type="project" value="InterPro"/>
</dbReference>
<dbReference type="Gene3D" id="1.10.3730.20">
    <property type="match status" value="2"/>
</dbReference>
<keyword evidence="2" id="KW-1003">Cell membrane</keyword>
<feature type="transmembrane region" description="Helical" evidence="11">
    <location>
        <begin position="88"/>
        <end position="109"/>
    </location>
</feature>
<feature type="domain" description="EamA" evidence="12">
    <location>
        <begin position="143"/>
        <end position="276"/>
    </location>
</feature>
<feature type="transmembrane region" description="Helical" evidence="11">
    <location>
        <begin position="173"/>
        <end position="194"/>
    </location>
</feature>
<dbReference type="GO" id="GO:0009245">
    <property type="term" value="P:lipid A biosynthetic process"/>
    <property type="evidence" value="ECO:0007669"/>
    <property type="project" value="UniProtKB-KW"/>
</dbReference>
<accession>A0A4R1JA87</accession>
<evidence type="ECO:0000256" key="11">
    <source>
        <dbReference type="SAM" id="Phobius"/>
    </source>
</evidence>
<dbReference type="InterPro" id="IPR037185">
    <property type="entry name" value="EmrE-like"/>
</dbReference>
<keyword evidence="3" id="KW-0444">Lipid biosynthesis</keyword>
<evidence type="ECO:0000256" key="4">
    <source>
        <dbReference type="ARBA" id="ARBA00022519"/>
    </source>
</evidence>
<evidence type="ECO:0000256" key="1">
    <source>
        <dbReference type="ARBA" id="ARBA00004651"/>
    </source>
</evidence>
<feature type="transmembrane region" description="Helical" evidence="11">
    <location>
        <begin position="115"/>
        <end position="132"/>
    </location>
</feature>
<dbReference type="InterPro" id="IPR000390">
    <property type="entry name" value="Small_drug/metabolite_transptr"/>
</dbReference>
<keyword evidence="9" id="KW-0443">Lipid metabolism</keyword>
<feature type="transmembrane region" description="Helical" evidence="11">
    <location>
        <begin position="144"/>
        <end position="161"/>
    </location>
</feature>
<keyword evidence="7" id="KW-0448">Lipopolysaccharide biosynthesis</keyword>
<dbReference type="RefSeq" id="WP_131913362.1">
    <property type="nucleotide sequence ID" value="NZ_OU594967.1"/>
</dbReference>
<dbReference type="GO" id="GO:0009103">
    <property type="term" value="P:lipopolysaccharide biosynthetic process"/>
    <property type="evidence" value="ECO:0007669"/>
    <property type="project" value="UniProtKB-KW"/>
</dbReference>
<comment type="subcellular location">
    <subcellularLocation>
        <location evidence="1">Cell membrane</location>
        <topology evidence="1">Multi-pass membrane protein</topology>
    </subcellularLocation>
</comment>
<evidence type="ECO:0000256" key="6">
    <source>
        <dbReference type="ARBA" id="ARBA00022692"/>
    </source>
</evidence>
<evidence type="ECO:0000313" key="13">
    <source>
        <dbReference type="EMBL" id="TCK47553.1"/>
    </source>
</evidence>
<keyword evidence="14" id="KW-1185">Reference proteome</keyword>
<keyword evidence="5" id="KW-0441">Lipid A biosynthesis</keyword>
<feature type="transmembrane region" description="Helical" evidence="11">
    <location>
        <begin position="30"/>
        <end position="52"/>
    </location>
</feature>
<evidence type="ECO:0000256" key="9">
    <source>
        <dbReference type="ARBA" id="ARBA00023098"/>
    </source>
</evidence>
<protein>
    <submittedName>
        <fullName evidence="13">EamA-like transporter family protein</fullName>
    </submittedName>
</protein>
<organism evidence="13 14">
    <name type="scientific">Celerinatantimonas diazotrophica</name>
    <dbReference type="NCBI Taxonomy" id="412034"/>
    <lineage>
        <taxon>Bacteria</taxon>
        <taxon>Pseudomonadati</taxon>
        <taxon>Pseudomonadota</taxon>
        <taxon>Gammaproteobacteria</taxon>
        <taxon>Celerinatantimonadaceae</taxon>
        <taxon>Celerinatantimonas</taxon>
    </lineage>
</organism>
<feature type="transmembrane region" description="Helical" evidence="11">
    <location>
        <begin position="206"/>
        <end position="229"/>
    </location>
</feature>
<feature type="transmembrane region" description="Helical" evidence="11">
    <location>
        <begin position="58"/>
        <end position="76"/>
    </location>
</feature>
<evidence type="ECO:0000256" key="5">
    <source>
        <dbReference type="ARBA" id="ARBA00022556"/>
    </source>
</evidence>
<feature type="domain" description="EamA" evidence="12">
    <location>
        <begin position="6"/>
        <end position="131"/>
    </location>
</feature>
<evidence type="ECO:0000313" key="14">
    <source>
        <dbReference type="Proteomes" id="UP000295565"/>
    </source>
</evidence>
<dbReference type="AlphaFoldDB" id="A0A4R1JA87"/>
<sequence length="282" mass="31231">MDSNVYLIILLGALLHAGWNSILKLGLDRFSTVILLAIVQATIAIPLLFFATPPKLESWHLIIFAALLHTGYKIFLIRAYQVADLSQVYPVARGTAPLLLVFISIFFLGESFSNEQLLAIVAISFGIVLLTFKGNNLEVFNLKGIFFAIITACFTASYSLVDGYGAKLAESVSGFILWMVVFDAIGMIIFGIWFNGTKWFTTLYSSWKPGLLAGIMSLGAYWLTVWAFTIAPIPLVASLRESSILFASFIAVFFLKEKVNVWRWVASIFIVFGIIAMKTVVV</sequence>
<keyword evidence="6 11" id="KW-0812">Transmembrane</keyword>
<evidence type="ECO:0000256" key="3">
    <source>
        <dbReference type="ARBA" id="ARBA00022516"/>
    </source>
</evidence>
<evidence type="ECO:0000259" key="12">
    <source>
        <dbReference type="Pfam" id="PF00892"/>
    </source>
</evidence>